<protein>
    <submittedName>
        <fullName evidence="2">Uncharacterized protein</fullName>
    </submittedName>
</protein>
<evidence type="ECO:0000313" key="2">
    <source>
        <dbReference type="EMBL" id="OIQ74707.1"/>
    </source>
</evidence>
<feature type="compositionally biased region" description="Basic and acidic residues" evidence="1">
    <location>
        <begin position="170"/>
        <end position="180"/>
    </location>
</feature>
<comment type="caution">
    <text evidence="2">The sequence shown here is derived from an EMBL/GenBank/DDBJ whole genome shotgun (WGS) entry which is preliminary data.</text>
</comment>
<dbReference type="AlphaFoldDB" id="A0A1J5QB38"/>
<feature type="region of interest" description="Disordered" evidence="1">
    <location>
        <begin position="170"/>
        <end position="194"/>
    </location>
</feature>
<evidence type="ECO:0000256" key="1">
    <source>
        <dbReference type="SAM" id="MobiDB-lite"/>
    </source>
</evidence>
<name>A0A1J5QB38_9ZZZZ</name>
<proteinExistence type="predicted"/>
<organism evidence="2">
    <name type="scientific">mine drainage metagenome</name>
    <dbReference type="NCBI Taxonomy" id="410659"/>
    <lineage>
        <taxon>unclassified sequences</taxon>
        <taxon>metagenomes</taxon>
        <taxon>ecological metagenomes</taxon>
    </lineage>
</organism>
<gene>
    <name evidence="2" type="ORF">GALL_436360</name>
</gene>
<sequence>MGAGPTREAVGLLDLHDTDQGVREVGVQADAAQFLEAGIAVGLGKQRADDAWIERDGRIQLGEILRAQGGRLGDEARQLLVGKAVHRHALVLVQRGQFHRPGLRLLGRNGDLSVEHLFQQRGQLDLGHLEQFGRKEETPRFDLDGGFTHIAPDRLPAGLVRRRRIVPRQDGPHLDQRVENAEPAQRIDGQRGGEFQPLPSFGALRDVEGLEAGHALVLPARSLVEGQVEAHIFRRAGAADVAAVARRLVDVDDGFQVVLLRMEADAAHLLVMGVAADRQHRLEWALEQVAKVVGIGQHQRLEPPALTGMGLLHAGRRFLDRLLEFAVHGCTPRYRTGRSAFPPCCWTHDMTSGLSCVMRFSLEERPLVTQGTDQLQISYRYVVDE</sequence>
<accession>A0A1J5QB38</accession>
<reference evidence="2" key="1">
    <citation type="submission" date="2016-10" db="EMBL/GenBank/DDBJ databases">
        <title>Sequence of Gallionella enrichment culture.</title>
        <authorList>
            <person name="Poehlein A."/>
            <person name="Muehling M."/>
            <person name="Daniel R."/>
        </authorList>
    </citation>
    <scope>NUCLEOTIDE SEQUENCE</scope>
</reference>
<dbReference type="EMBL" id="MLJW01002412">
    <property type="protein sequence ID" value="OIQ74707.1"/>
    <property type="molecule type" value="Genomic_DNA"/>
</dbReference>